<keyword evidence="4" id="KW-1185">Reference proteome</keyword>
<dbReference type="InterPro" id="IPR014729">
    <property type="entry name" value="Rossmann-like_a/b/a_fold"/>
</dbReference>
<comment type="caution">
    <text evidence="3">The sequence shown here is derived from an EMBL/GenBank/DDBJ whole genome shotgun (WGS) entry which is preliminary data.</text>
</comment>
<gene>
    <name evidence="3" type="ORF">J1C48_16760</name>
</gene>
<keyword evidence="1" id="KW-0813">Transport</keyword>
<evidence type="ECO:0000313" key="4">
    <source>
        <dbReference type="Proteomes" id="UP000664122"/>
    </source>
</evidence>
<dbReference type="AlphaFoldDB" id="A0A939JTP9"/>
<protein>
    <submittedName>
        <fullName evidence="3">Electron transfer flavoprotein subunit beta</fullName>
    </submittedName>
</protein>
<name>A0A939JTP9_9HYPH</name>
<dbReference type="Gene3D" id="3.40.50.620">
    <property type="entry name" value="HUPs"/>
    <property type="match status" value="1"/>
</dbReference>
<dbReference type="Proteomes" id="UP000664122">
    <property type="component" value="Unassembled WGS sequence"/>
</dbReference>
<evidence type="ECO:0000313" key="3">
    <source>
        <dbReference type="EMBL" id="MBO0664233.1"/>
    </source>
</evidence>
<keyword evidence="1" id="KW-0249">Electron transport</keyword>
<sequence length="247" mass="26376">MKTTVLLSHARHPVSDRPQLSRLEAQAIALAAEVDEAPSGLHAGRNETGVVAALGHGLTALDRLDLADTTDPLSALAAFLTRQRFDLILAGRRGEGGHETGLLPYRLAAILGLPILADAVAITPGAAVETLVVDQAMAKGARRRVTIRLPAIVTVHPLAPPPRPFAYGPMRRGTIRRHPVDGSANAADLDTAEERPHRLRPKLMRQSAGQAAGANLYVDPTPEEAARLILAYLEANGIRRYGPLNDR</sequence>
<dbReference type="RefSeq" id="WP_207259151.1">
    <property type="nucleotide sequence ID" value="NZ_JAFMPP010000018.1"/>
</dbReference>
<feature type="domain" description="Electron transfer flavoprotein alpha/beta-subunit N-terminal" evidence="2">
    <location>
        <begin position="4"/>
        <end position="193"/>
    </location>
</feature>
<accession>A0A939JTP9</accession>
<evidence type="ECO:0000259" key="2">
    <source>
        <dbReference type="SMART" id="SM00893"/>
    </source>
</evidence>
<evidence type="ECO:0000256" key="1">
    <source>
        <dbReference type="ARBA" id="ARBA00022982"/>
    </source>
</evidence>
<reference evidence="3" key="1">
    <citation type="submission" date="2021-03" db="EMBL/GenBank/DDBJ databases">
        <title>Whole genome sequence of Jiella sp. CQZ9-1.</title>
        <authorList>
            <person name="Tuo L."/>
        </authorList>
    </citation>
    <scope>NUCLEOTIDE SEQUENCE</scope>
    <source>
        <strain evidence="3">CQZ9-1</strain>
    </source>
</reference>
<organism evidence="3 4">
    <name type="scientific">Jiella flava</name>
    <dbReference type="NCBI Taxonomy" id="2816857"/>
    <lineage>
        <taxon>Bacteria</taxon>
        <taxon>Pseudomonadati</taxon>
        <taxon>Pseudomonadota</taxon>
        <taxon>Alphaproteobacteria</taxon>
        <taxon>Hyphomicrobiales</taxon>
        <taxon>Aurantimonadaceae</taxon>
        <taxon>Jiella</taxon>
    </lineage>
</organism>
<proteinExistence type="predicted"/>
<dbReference type="InterPro" id="IPR014730">
    <property type="entry name" value="ETF_a/b_N"/>
</dbReference>
<dbReference type="SUPFAM" id="SSF52402">
    <property type="entry name" value="Adenine nucleotide alpha hydrolases-like"/>
    <property type="match status" value="1"/>
</dbReference>
<dbReference type="Pfam" id="PF01012">
    <property type="entry name" value="ETF"/>
    <property type="match status" value="1"/>
</dbReference>
<dbReference type="EMBL" id="JAFMPP010000018">
    <property type="protein sequence ID" value="MBO0664233.1"/>
    <property type="molecule type" value="Genomic_DNA"/>
</dbReference>
<dbReference type="SMART" id="SM00893">
    <property type="entry name" value="ETF"/>
    <property type="match status" value="1"/>
</dbReference>